<dbReference type="GO" id="GO:0031591">
    <property type="term" value="P:wybutosine biosynthetic process"/>
    <property type="evidence" value="ECO:0007669"/>
    <property type="project" value="InterPro"/>
</dbReference>
<dbReference type="InterPro" id="IPR026274">
    <property type="entry name" value="tRNA_wybutosine_synth_prot_2"/>
</dbReference>
<dbReference type="FunCoup" id="A0A5J5ERT1">
    <property type="interactions" value="24"/>
</dbReference>
<evidence type="ECO:0000313" key="9">
    <source>
        <dbReference type="EMBL" id="KAA8899953.1"/>
    </source>
</evidence>
<feature type="region of interest" description="Disordered" evidence="7">
    <location>
        <begin position="60"/>
        <end position="92"/>
    </location>
</feature>
<dbReference type="PROSITE" id="PS51684">
    <property type="entry name" value="SAM_MT_TRM5_TYW2"/>
    <property type="match status" value="1"/>
</dbReference>
<dbReference type="Proteomes" id="UP000326924">
    <property type="component" value="Unassembled WGS sequence"/>
</dbReference>
<dbReference type="SUPFAM" id="SSF53335">
    <property type="entry name" value="S-adenosyl-L-methionine-dependent methyltransferases"/>
    <property type="match status" value="1"/>
</dbReference>
<evidence type="ECO:0000313" key="10">
    <source>
        <dbReference type="Proteomes" id="UP000326924"/>
    </source>
</evidence>
<dbReference type="PANTHER" id="PTHR23245">
    <property type="entry name" value="TRNA METHYLTRANSFERASE"/>
    <property type="match status" value="1"/>
</dbReference>
<keyword evidence="6" id="KW-0963">Cytoplasm</keyword>
<reference evidence="9 10" key="1">
    <citation type="submission" date="2019-09" db="EMBL/GenBank/DDBJ databases">
        <title>Draft genome of the ectomycorrhizal ascomycete Sphaerosporella brunnea.</title>
        <authorList>
            <consortium name="DOE Joint Genome Institute"/>
            <person name="Benucci G.M."/>
            <person name="Marozzi G."/>
            <person name="Antonielli L."/>
            <person name="Sanchez S."/>
            <person name="Marco P."/>
            <person name="Wang X."/>
            <person name="Falini L.B."/>
            <person name="Barry K."/>
            <person name="Haridas S."/>
            <person name="Lipzen A."/>
            <person name="Labutti K."/>
            <person name="Grigoriev I.V."/>
            <person name="Murat C."/>
            <person name="Martin F."/>
            <person name="Albertini E."/>
            <person name="Donnini D."/>
            <person name="Bonito G."/>
        </authorList>
    </citation>
    <scope>NUCLEOTIDE SEQUENCE [LARGE SCALE GENOMIC DNA]</scope>
    <source>
        <strain evidence="9 10">Sb_GMNB300</strain>
    </source>
</reference>
<comment type="function">
    <text evidence="6">S-adenosyl-L-methionine-dependent transferase that acts as a component of the wybutosine biosynthesis pathway. Wybutosine is a hyper modified guanosine with a tricyclic base found at the 3'-position adjacent to the anticodon of eukaryotic phenylalanine tRNA. Catalyzes the transfer of the alpha-amino-alpha-carboxypropyl (acp) group from S-adenosyl-L-methionine to the C-7 position of 4-demethylwyosine (imG-14) to produce wybutosine-86.</text>
</comment>
<accession>A0A5J5ERT1</accession>
<sequence>MASISEEGKAESEESVVFAVVAARENVKAIKSHLAARGLFGKSISRLNDDTTSTTSFRISTTIPFDPTTPPPPELAGYELTTAPSATSSQHPADPFQAFLHTHVADKTLLATAPKRTSIYPPLLLLQSDAFASAGWRGYLSSHPDFLARLAAALKVTHIARNAPITASDVMRSPSGLEFLFPPSSASAPSTTFDDALWVSTTQHGLYQTWAPEHTMFSRGNIREKARVLSFAGVSGEEVADLYAGIGYFVFPYLRAGARRVWCWEINPWSVEALRRGCVRNGWSVRVVPHSEEFGQDTGEQVVVFAEGNENAVRRMEAAERLRRMAHVNLGLLPSSKASWSTAEQLVKTGGLVHVHENVGEHEVAAKTVEFVQSWSDIAAAAGKRDMKCEHVERVKTFAPGVLHCVFDIRVGESS</sequence>
<dbReference type="OrthoDB" id="2387925at2759"/>
<evidence type="ECO:0000259" key="8">
    <source>
        <dbReference type="PROSITE" id="PS51684"/>
    </source>
</evidence>
<dbReference type="GO" id="GO:0102522">
    <property type="term" value="F:tRNA 4-demethylwyosine alpha-amino-alpha-carboxypropyltransferase activity"/>
    <property type="evidence" value="ECO:0007669"/>
    <property type="project" value="UniProtKB-EC"/>
</dbReference>
<keyword evidence="2 6" id="KW-0808">Transferase</keyword>
<evidence type="ECO:0000256" key="4">
    <source>
        <dbReference type="ARBA" id="ARBA00022694"/>
    </source>
</evidence>
<dbReference type="GO" id="GO:0005737">
    <property type="term" value="C:cytoplasm"/>
    <property type="evidence" value="ECO:0007669"/>
    <property type="project" value="UniProtKB-SubCell"/>
</dbReference>
<protein>
    <recommendedName>
        <fullName evidence="6">tRNA wybutosine-synthesizing protein 2</fullName>
        <shortName evidence="6">tRNA-yW-synthesizing protein 2</shortName>
    </recommendedName>
    <alternativeName>
        <fullName evidence="6">tRNA(Phe) (4-demethylwyosine(37)-C(7)) aminocarboxypropyltransferase</fullName>
    </alternativeName>
</protein>
<dbReference type="GO" id="GO:0008175">
    <property type="term" value="F:tRNA methyltransferase activity"/>
    <property type="evidence" value="ECO:0007669"/>
    <property type="project" value="TreeGrafter"/>
</dbReference>
<dbReference type="InterPro" id="IPR030382">
    <property type="entry name" value="MeTrfase_TRM5/TYW2"/>
</dbReference>
<dbReference type="EMBL" id="VXIS01000161">
    <property type="protein sequence ID" value="KAA8899953.1"/>
    <property type="molecule type" value="Genomic_DNA"/>
</dbReference>
<organism evidence="9 10">
    <name type="scientific">Sphaerosporella brunnea</name>
    <dbReference type="NCBI Taxonomy" id="1250544"/>
    <lineage>
        <taxon>Eukaryota</taxon>
        <taxon>Fungi</taxon>
        <taxon>Dikarya</taxon>
        <taxon>Ascomycota</taxon>
        <taxon>Pezizomycotina</taxon>
        <taxon>Pezizomycetes</taxon>
        <taxon>Pezizales</taxon>
        <taxon>Pyronemataceae</taxon>
        <taxon>Sphaerosporella</taxon>
    </lineage>
</organism>
<keyword evidence="4 6" id="KW-0819">tRNA processing</keyword>
<dbReference type="InterPro" id="IPR056743">
    <property type="entry name" value="TRM5-TYW2-like_MTfase"/>
</dbReference>
<keyword evidence="3 6" id="KW-0949">S-adenosyl-L-methionine</keyword>
<comment type="subcellular location">
    <subcellularLocation>
        <location evidence="6">Cytoplasm</location>
    </subcellularLocation>
</comment>
<evidence type="ECO:0000256" key="1">
    <source>
        <dbReference type="ARBA" id="ARBA00004797"/>
    </source>
</evidence>
<comment type="similarity">
    <text evidence="6">Belongs to the class I-like SAM-binding methyltransferase superfamily. TRM5/TYW2 family.</text>
</comment>
<name>A0A5J5ERT1_9PEZI</name>
<evidence type="ECO:0000256" key="5">
    <source>
        <dbReference type="ARBA" id="ARBA00049400"/>
    </source>
</evidence>
<feature type="domain" description="SAM-dependent methyltransferase TRM5/TYW2-type" evidence="8">
    <location>
        <begin position="147"/>
        <end position="413"/>
    </location>
</feature>
<keyword evidence="10" id="KW-1185">Reference proteome</keyword>
<dbReference type="InterPro" id="IPR029063">
    <property type="entry name" value="SAM-dependent_MTases_sf"/>
</dbReference>
<dbReference type="UniPathway" id="UPA00375"/>
<evidence type="ECO:0000256" key="7">
    <source>
        <dbReference type="SAM" id="MobiDB-lite"/>
    </source>
</evidence>
<gene>
    <name evidence="9" type="ORF">FN846DRAFT_166704</name>
</gene>
<evidence type="ECO:0000256" key="2">
    <source>
        <dbReference type="ARBA" id="ARBA00022679"/>
    </source>
</evidence>
<dbReference type="Gene3D" id="3.40.50.150">
    <property type="entry name" value="Vaccinia Virus protein VP39"/>
    <property type="match status" value="1"/>
</dbReference>
<dbReference type="PIRSF" id="PIRSF038972">
    <property type="entry name" value="Trm12"/>
    <property type="match status" value="1"/>
</dbReference>
<dbReference type="AlphaFoldDB" id="A0A5J5ERT1"/>
<dbReference type="PANTHER" id="PTHR23245:SF25">
    <property type="entry name" value="TRNA WYBUTOSINE-SYNTHESIZING PROTEIN 2 HOMOLOG"/>
    <property type="match status" value="1"/>
</dbReference>
<dbReference type="GO" id="GO:0008757">
    <property type="term" value="F:S-adenosylmethionine-dependent methyltransferase activity"/>
    <property type="evidence" value="ECO:0007669"/>
    <property type="project" value="InterPro"/>
</dbReference>
<dbReference type="InParanoid" id="A0A5J5ERT1"/>
<evidence type="ECO:0000256" key="3">
    <source>
        <dbReference type="ARBA" id="ARBA00022691"/>
    </source>
</evidence>
<dbReference type="GO" id="GO:0030488">
    <property type="term" value="P:tRNA methylation"/>
    <property type="evidence" value="ECO:0007669"/>
    <property type="project" value="TreeGrafter"/>
</dbReference>
<evidence type="ECO:0000256" key="6">
    <source>
        <dbReference type="PIRNR" id="PIRNR038972"/>
    </source>
</evidence>
<comment type="pathway">
    <text evidence="1 6">tRNA modification; wybutosine-tRNA(Phe) biosynthesis.</text>
</comment>
<keyword evidence="9" id="KW-0489">Methyltransferase</keyword>
<feature type="compositionally biased region" description="Polar residues" evidence="7">
    <location>
        <begin position="82"/>
        <end position="91"/>
    </location>
</feature>
<comment type="catalytic activity">
    <reaction evidence="5">
        <text>4-demethylwyosine(37) in tRNA(Phe) + S-adenosyl-L-methionine = 4-demethyl-7-[(3S)-3-amino-3-carboxypropyl]wyosine(37) in tRNA(Phe) + S-methyl-5'-thioadenosine + H(+)</text>
        <dbReference type="Rhea" id="RHEA:36355"/>
        <dbReference type="Rhea" id="RHEA-COMP:10164"/>
        <dbReference type="Rhea" id="RHEA-COMP:10378"/>
        <dbReference type="ChEBI" id="CHEBI:15378"/>
        <dbReference type="ChEBI" id="CHEBI:17509"/>
        <dbReference type="ChEBI" id="CHEBI:59789"/>
        <dbReference type="ChEBI" id="CHEBI:64315"/>
        <dbReference type="ChEBI" id="CHEBI:73550"/>
        <dbReference type="EC" id="2.5.1.114"/>
    </reaction>
</comment>
<proteinExistence type="inferred from homology"/>
<comment type="caution">
    <text evidence="9">The sequence shown here is derived from an EMBL/GenBank/DDBJ whole genome shotgun (WGS) entry which is preliminary data.</text>
</comment>
<dbReference type="Pfam" id="PF02475">
    <property type="entry name" value="TRM5-TYW2_MTfase"/>
    <property type="match status" value="1"/>
</dbReference>